<gene>
    <name evidence="1" type="ORF">A2945_04680</name>
</gene>
<dbReference type="EMBL" id="MHLA01000017">
    <property type="protein sequence ID" value="OGY99238.1"/>
    <property type="molecule type" value="Genomic_DNA"/>
</dbReference>
<evidence type="ECO:0008006" key="3">
    <source>
        <dbReference type="Google" id="ProtNLM"/>
    </source>
</evidence>
<dbReference type="STRING" id="1798650.A2945_04680"/>
<evidence type="ECO:0000313" key="2">
    <source>
        <dbReference type="Proteomes" id="UP000178880"/>
    </source>
</evidence>
<evidence type="ECO:0000313" key="1">
    <source>
        <dbReference type="EMBL" id="OGY99238.1"/>
    </source>
</evidence>
<proteinExistence type="predicted"/>
<name>A0A1G2CCX4_9BACT</name>
<organism evidence="1 2">
    <name type="scientific">Candidatus Liptonbacteria bacterium RIFCSPLOWO2_01_FULL_52_25</name>
    <dbReference type="NCBI Taxonomy" id="1798650"/>
    <lineage>
        <taxon>Bacteria</taxon>
        <taxon>Candidatus Liptoniibacteriota</taxon>
    </lineage>
</organism>
<sequence length="130" mass="15112">MNNANGKIVLPELSYAVIGATFKVFNELGWGFSEKHYQVALAKELESARIGFRREVYVPFEYKSVKIGRYFADFIIEDKILLELKVVQKFGYVHLRQILGYLRSTKLKLGILIYFTREGVKYRRVVSPNV</sequence>
<dbReference type="Pfam" id="PF13366">
    <property type="entry name" value="PDDEXK_3"/>
    <property type="match status" value="1"/>
</dbReference>
<reference evidence="1 2" key="1">
    <citation type="journal article" date="2016" name="Nat. Commun.">
        <title>Thousands of microbial genomes shed light on interconnected biogeochemical processes in an aquifer system.</title>
        <authorList>
            <person name="Anantharaman K."/>
            <person name="Brown C.T."/>
            <person name="Hug L.A."/>
            <person name="Sharon I."/>
            <person name="Castelle C.J."/>
            <person name="Probst A.J."/>
            <person name="Thomas B.C."/>
            <person name="Singh A."/>
            <person name="Wilkins M.J."/>
            <person name="Karaoz U."/>
            <person name="Brodie E.L."/>
            <person name="Williams K.H."/>
            <person name="Hubbard S.S."/>
            <person name="Banfield J.F."/>
        </authorList>
    </citation>
    <scope>NUCLEOTIDE SEQUENCE [LARGE SCALE GENOMIC DNA]</scope>
</reference>
<dbReference type="Proteomes" id="UP000178880">
    <property type="component" value="Unassembled WGS sequence"/>
</dbReference>
<comment type="caution">
    <text evidence="1">The sequence shown here is derived from an EMBL/GenBank/DDBJ whole genome shotgun (WGS) entry which is preliminary data.</text>
</comment>
<accession>A0A1G2CCX4</accession>
<dbReference type="NCBIfam" id="TIGR04256">
    <property type="entry name" value="GxxExxY"/>
    <property type="match status" value="1"/>
</dbReference>
<dbReference type="InterPro" id="IPR026350">
    <property type="entry name" value="GxxExxY"/>
</dbReference>
<protein>
    <recommendedName>
        <fullName evidence="3">GxxExxY protein</fullName>
    </recommendedName>
</protein>
<dbReference type="AlphaFoldDB" id="A0A1G2CCX4"/>